<organism evidence="2 3">
    <name type="scientific">Halobellus ruber</name>
    <dbReference type="NCBI Taxonomy" id="2761102"/>
    <lineage>
        <taxon>Archaea</taxon>
        <taxon>Methanobacteriati</taxon>
        <taxon>Methanobacteriota</taxon>
        <taxon>Stenosarchaea group</taxon>
        <taxon>Halobacteria</taxon>
        <taxon>Halobacteriales</taxon>
        <taxon>Haloferacaceae</taxon>
        <taxon>Halobellus</taxon>
    </lineage>
</organism>
<dbReference type="AlphaFoldDB" id="A0A7J9SI82"/>
<evidence type="ECO:0000313" key="2">
    <source>
        <dbReference type="EMBL" id="MBB6644721.1"/>
    </source>
</evidence>
<evidence type="ECO:0000256" key="1">
    <source>
        <dbReference type="SAM" id="MobiDB-lite"/>
    </source>
</evidence>
<dbReference type="RefSeq" id="WP_185191111.1">
    <property type="nucleotide sequence ID" value="NZ_JACKXD010000001.1"/>
</dbReference>
<keyword evidence="3" id="KW-1185">Reference proteome</keyword>
<comment type="caution">
    <text evidence="2">The sequence shown here is derived from an EMBL/GenBank/DDBJ whole genome shotgun (WGS) entry which is preliminary data.</text>
</comment>
<sequence>MTAENWAEMHGYPERHTNLHTDLFGCVSAVKLRLTEAALKESLNTYYQEHDRSARDPRLAIEKEGLVAEAEKILNTLAFNPENNESWGLGDETLEERTVA</sequence>
<accession>A0A7J9SI82</accession>
<protein>
    <submittedName>
        <fullName evidence="2">Uncharacterized protein</fullName>
    </submittedName>
</protein>
<proteinExistence type="predicted"/>
<gene>
    <name evidence="2" type="ORF">H5V44_00095</name>
</gene>
<evidence type="ECO:0000313" key="3">
    <source>
        <dbReference type="Proteomes" id="UP000546257"/>
    </source>
</evidence>
<name>A0A7J9SI82_9EURY</name>
<dbReference type="EMBL" id="JACKXD010000001">
    <property type="protein sequence ID" value="MBB6644721.1"/>
    <property type="molecule type" value="Genomic_DNA"/>
</dbReference>
<dbReference type="Proteomes" id="UP000546257">
    <property type="component" value="Unassembled WGS sequence"/>
</dbReference>
<reference evidence="2 3" key="1">
    <citation type="submission" date="2020-08" db="EMBL/GenBank/DDBJ databases">
        <authorList>
            <person name="Seo M.-J."/>
        </authorList>
    </citation>
    <scope>NUCLEOTIDE SEQUENCE [LARGE SCALE GENOMIC DNA]</scope>
    <source>
        <strain evidence="2 3">MBLA0160</strain>
    </source>
</reference>
<feature type="region of interest" description="Disordered" evidence="1">
    <location>
        <begin position="81"/>
        <end position="100"/>
    </location>
</feature>